<dbReference type="PANTHER" id="PTHR46796">
    <property type="entry name" value="HTH-TYPE TRANSCRIPTIONAL ACTIVATOR RHAS-RELATED"/>
    <property type="match status" value="1"/>
</dbReference>
<keyword evidence="2" id="KW-0238">DNA-binding</keyword>
<feature type="region of interest" description="Disordered" evidence="4">
    <location>
        <begin position="296"/>
        <end position="342"/>
    </location>
</feature>
<evidence type="ECO:0000256" key="3">
    <source>
        <dbReference type="ARBA" id="ARBA00023163"/>
    </source>
</evidence>
<dbReference type="GO" id="GO:0043565">
    <property type="term" value="F:sequence-specific DNA binding"/>
    <property type="evidence" value="ECO:0007669"/>
    <property type="project" value="InterPro"/>
</dbReference>
<feature type="domain" description="HTH araC/xylS-type" evidence="5">
    <location>
        <begin position="201"/>
        <end position="299"/>
    </location>
</feature>
<evidence type="ECO:0000256" key="2">
    <source>
        <dbReference type="ARBA" id="ARBA00023125"/>
    </source>
</evidence>
<evidence type="ECO:0000313" key="7">
    <source>
        <dbReference type="Proteomes" id="UP000516148"/>
    </source>
</evidence>
<proteinExistence type="predicted"/>
<dbReference type="InterPro" id="IPR011051">
    <property type="entry name" value="RmlC_Cupin_sf"/>
</dbReference>
<evidence type="ECO:0000259" key="5">
    <source>
        <dbReference type="PROSITE" id="PS01124"/>
    </source>
</evidence>
<name>A0A7H0LLF8_9SPHN</name>
<keyword evidence="1" id="KW-0805">Transcription regulation</keyword>
<dbReference type="GO" id="GO:0003700">
    <property type="term" value="F:DNA-binding transcription factor activity"/>
    <property type="evidence" value="ECO:0007669"/>
    <property type="project" value="InterPro"/>
</dbReference>
<dbReference type="RefSeq" id="WP_187762805.1">
    <property type="nucleotide sequence ID" value="NZ_CP061038.1"/>
</dbReference>
<dbReference type="SUPFAM" id="SSF51182">
    <property type="entry name" value="RmlC-like cupins"/>
    <property type="match status" value="1"/>
</dbReference>
<dbReference type="Proteomes" id="UP000516148">
    <property type="component" value="Chromosome"/>
</dbReference>
<protein>
    <submittedName>
        <fullName evidence="6">AraC family transcriptional regulator</fullName>
    </submittedName>
</protein>
<keyword evidence="7" id="KW-1185">Reference proteome</keyword>
<dbReference type="SMART" id="SM00342">
    <property type="entry name" value="HTH_ARAC"/>
    <property type="match status" value="1"/>
</dbReference>
<dbReference type="EMBL" id="CP061038">
    <property type="protein sequence ID" value="QNQ10511.1"/>
    <property type="molecule type" value="Genomic_DNA"/>
</dbReference>
<gene>
    <name evidence="6" type="ORF">H3Z74_04650</name>
</gene>
<dbReference type="Gene3D" id="1.10.10.60">
    <property type="entry name" value="Homeodomain-like"/>
    <property type="match status" value="2"/>
</dbReference>
<evidence type="ECO:0000313" key="6">
    <source>
        <dbReference type="EMBL" id="QNQ10511.1"/>
    </source>
</evidence>
<dbReference type="KEGG" id="spap:H3Z74_04650"/>
<dbReference type="AlphaFoldDB" id="A0A7H0LLF8"/>
<dbReference type="PANTHER" id="PTHR46796:SF7">
    <property type="entry name" value="ARAC FAMILY TRANSCRIPTIONAL REGULATOR"/>
    <property type="match status" value="1"/>
</dbReference>
<keyword evidence="3" id="KW-0804">Transcription</keyword>
<dbReference type="PROSITE" id="PS01124">
    <property type="entry name" value="HTH_ARAC_FAMILY_2"/>
    <property type="match status" value="1"/>
</dbReference>
<dbReference type="InterPro" id="IPR009057">
    <property type="entry name" value="Homeodomain-like_sf"/>
</dbReference>
<feature type="compositionally biased region" description="Low complexity" evidence="4">
    <location>
        <begin position="325"/>
        <end position="336"/>
    </location>
</feature>
<organism evidence="6 7">
    <name type="scientific">Sphingomonas alpina</name>
    <dbReference type="NCBI Taxonomy" id="653931"/>
    <lineage>
        <taxon>Bacteria</taxon>
        <taxon>Pseudomonadati</taxon>
        <taxon>Pseudomonadota</taxon>
        <taxon>Alphaproteobacteria</taxon>
        <taxon>Sphingomonadales</taxon>
        <taxon>Sphingomonadaceae</taxon>
        <taxon>Sphingomonas</taxon>
    </lineage>
</organism>
<dbReference type="Pfam" id="PF12833">
    <property type="entry name" value="HTH_18"/>
    <property type="match status" value="1"/>
</dbReference>
<reference evidence="6 7" key="1">
    <citation type="submission" date="2020-09" db="EMBL/GenBank/DDBJ databases">
        <title>Sphingomonas sp., a new species isolated from pork steak.</title>
        <authorList>
            <person name="Heidler von Heilborn D."/>
        </authorList>
    </citation>
    <scope>NUCLEOTIDE SEQUENCE [LARGE SCALE GENOMIC DNA]</scope>
    <source>
        <strain evidence="7">S8-3T</strain>
    </source>
</reference>
<dbReference type="InterPro" id="IPR050204">
    <property type="entry name" value="AraC_XylS_family_regulators"/>
</dbReference>
<dbReference type="InterPro" id="IPR032783">
    <property type="entry name" value="AraC_lig"/>
</dbReference>
<sequence length="342" mass="37059">MDPLSDILSLLKPRSYGCGGFDMGDIAIHFPRHEGIKCYAVISGQAWLLMDGVTDPVHLKTGDCFVLPRGLPFCLTSDPALPPVDYRTAIANRPAGTVASINGGGKCLIIGGHFALDGRHAGILLGVLSPIVHLSVESDKATLRWALDRMMQELREPQPGGLLVIEHLAQMVLVQALRLHIAAGQAGHVGWLFALADKQIGPTIGAMHADPAQRWTLQSLAERAAMSRTSFALRFKATVGMPPMEYLTRWRMMVAGDRLTNSRDPISTIARSLGYDSESAFSTAFKRVMHCSPRQYGRGQTLSASAPVERETARASAMAPDQESRSSSISDSPRASARYREA</sequence>
<dbReference type="SUPFAM" id="SSF46689">
    <property type="entry name" value="Homeodomain-like"/>
    <property type="match status" value="2"/>
</dbReference>
<dbReference type="InterPro" id="IPR018060">
    <property type="entry name" value="HTH_AraC"/>
</dbReference>
<evidence type="ECO:0000256" key="1">
    <source>
        <dbReference type="ARBA" id="ARBA00023015"/>
    </source>
</evidence>
<evidence type="ECO:0000256" key="4">
    <source>
        <dbReference type="SAM" id="MobiDB-lite"/>
    </source>
</evidence>
<accession>A0A7H0LLF8</accession>
<dbReference type="Pfam" id="PF12852">
    <property type="entry name" value="Cupin_6"/>
    <property type="match status" value="1"/>
</dbReference>